<evidence type="ECO:0000259" key="11">
    <source>
        <dbReference type="PROSITE" id="PS50013"/>
    </source>
</evidence>
<dbReference type="Gene3D" id="2.40.50.40">
    <property type="match status" value="1"/>
</dbReference>
<evidence type="ECO:0000256" key="9">
    <source>
        <dbReference type="ARBA" id="ARBA00038112"/>
    </source>
</evidence>
<comment type="cofactor">
    <cofactor evidence="1">
        <name>Mg(2+)</name>
        <dbReference type="ChEBI" id="CHEBI:18420"/>
    </cofactor>
</comment>
<dbReference type="InterPro" id="IPR000953">
    <property type="entry name" value="Chromo/chromo_shadow_dom"/>
</dbReference>
<dbReference type="OrthoDB" id="2959108at2759"/>
<dbReference type="SMART" id="SM00485">
    <property type="entry name" value="XPGN"/>
    <property type="match status" value="1"/>
</dbReference>
<evidence type="ECO:0000256" key="10">
    <source>
        <dbReference type="SAM" id="MobiDB-lite"/>
    </source>
</evidence>
<evidence type="ECO:0000256" key="8">
    <source>
        <dbReference type="ARBA" id="ARBA00023204"/>
    </source>
</evidence>
<evidence type="ECO:0000256" key="5">
    <source>
        <dbReference type="ARBA" id="ARBA00022763"/>
    </source>
</evidence>
<dbReference type="InterPro" id="IPR036279">
    <property type="entry name" value="5-3_exonuclease_C_sf"/>
</dbReference>
<keyword evidence="8" id="KW-0234">DNA repair</keyword>
<dbReference type="SUPFAM" id="SSF54160">
    <property type="entry name" value="Chromo domain-like"/>
    <property type="match status" value="1"/>
</dbReference>
<evidence type="ECO:0000256" key="3">
    <source>
        <dbReference type="ARBA" id="ARBA00022723"/>
    </source>
</evidence>
<gene>
    <name evidence="12" type="ORF">CEURO_LOCUS19166</name>
</gene>
<dbReference type="SUPFAM" id="SSF88723">
    <property type="entry name" value="PIN domain-like"/>
    <property type="match status" value="1"/>
</dbReference>
<dbReference type="Pfam" id="PF00867">
    <property type="entry name" value="XPG_I"/>
    <property type="match status" value="1"/>
</dbReference>
<dbReference type="PANTHER" id="PTHR11081:SF54">
    <property type="entry name" value="SINGLE-STRAND DNA ENDONUCLEASE 1"/>
    <property type="match status" value="1"/>
</dbReference>
<dbReference type="GO" id="GO:0006281">
    <property type="term" value="P:DNA repair"/>
    <property type="evidence" value="ECO:0007669"/>
    <property type="project" value="UniProtKB-KW"/>
</dbReference>
<evidence type="ECO:0000256" key="7">
    <source>
        <dbReference type="ARBA" id="ARBA00022842"/>
    </source>
</evidence>
<dbReference type="InterPro" id="IPR006084">
    <property type="entry name" value="XPG/Rad2"/>
</dbReference>
<dbReference type="InterPro" id="IPR006086">
    <property type="entry name" value="XPG-I_dom"/>
</dbReference>
<keyword evidence="5" id="KW-0227">DNA damage</keyword>
<keyword evidence="7" id="KW-0460">Magnesium</keyword>
<feature type="domain" description="Chromo" evidence="11">
    <location>
        <begin position="366"/>
        <end position="432"/>
    </location>
</feature>
<dbReference type="Pfam" id="PF25386">
    <property type="entry name" value="Chromo_SEND1"/>
    <property type="match status" value="1"/>
</dbReference>
<feature type="compositionally biased region" description="Basic residues" evidence="10">
    <location>
        <begin position="425"/>
        <end position="439"/>
    </location>
</feature>
<dbReference type="GO" id="GO:0017108">
    <property type="term" value="F:5'-flap endonuclease activity"/>
    <property type="evidence" value="ECO:0007669"/>
    <property type="project" value="TreeGrafter"/>
</dbReference>
<evidence type="ECO:0000256" key="1">
    <source>
        <dbReference type="ARBA" id="ARBA00001946"/>
    </source>
</evidence>
<proteinExistence type="inferred from homology"/>
<dbReference type="CDD" id="cd09900">
    <property type="entry name" value="H3TH_XPG-like"/>
    <property type="match status" value="1"/>
</dbReference>
<keyword evidence="4" id="KW-0255">Endonuclease</keyword>
<dbReference type="PRINTS" id="PR00853">
    <property type="entry name" value="XPGRADSUPER"/>
</dbReference>
<reference evidence="12" key="1">
    <citation type="submission" date="2022-07" db="EMBL/GenBank/DDBJ databases">
        <authorList>
            <person name="Macas J."/>
            <person name="Novak P."/>
            <person name="Neumann P."/>
        </authorList>
    </citation>
    <scope>NUCLEOTIDE SEQUENCE</scope>
</reference>
<feature type="region of interest" description="Disordered" evidence="10">
    <location>
        <begin position="419"/>
        <end position="443"/>
    </location>
</feature>
<dbReference type="PANTHER" id="PTHR11081">
    <property type="entry name" value="FLAP ENDONUCLEASE FAMILY MEMBER"/>
    <property type="match status" value="1"/>
</dbReference>
<keyword evidence="2" id="KW-0540">Nuclease</keyword>
<dbReference type="SUPFAM" id="SSF47807">
    <property type="entry name" value="5' to 3' exonuclease, C-terminal subdomain"/>
    <property type="match status" value="1"/>
</dbReference>
<dbReference type="Gene3D" id="3.40.50.1010">
    <property type="entry name" value="5'-nuclease"/>
    <property type="match status" value="1"/>
</dbReference>
<dbReference type="AlphaFoldDB" id="A0A9P0ZQJ3"/>
<keyword evidence="13" id="KW-1185">Reference proteome</keyword>
<comment type="similarity">
    <text evidence="9">Belongs to the XPG/RAD2 endonuclease family. GEN subfamily.</text>
</comment>
<organism evidence="12 13">
    <name type="scientific">Cuscuta europaea</name>
    <name type="common">European dodder</name>
    <dbReference type="NCBI Taxonomy" id="41803"/>
    <lineage>
        <taxon>Eukaryota</taxon>
        <taxon>Viridiplantae</taxon>
        <taxon>Streptophyta</taxon>
        <taxon>Embryophyta</taxon>
        <taxon>Tracheophyta</taxon>
        <taxon>Spermatophyta</taxon>
        <taxon>Magnoliopsida</taxon>
        <taxon>eudicotyledons</taxon>
        <taxon>Gunneridae</taxon>
        <taxon>Pentapetalae</taxon>
        <taxon>asterids</taxon>
        <taxon>lamiids</taxon>
        <taxon>Solanales</taxon>
        <taxon>Convolvulaceae</taxon>
        <taxon>Cuscuteae</taxon>
        <taxon>Cuscuta</taxon>
        <taxon>Cuscuta subgen. Cuscuta</taxon>
    </lineage>
</organism>
<protein>
    <recommendedName>
        <fullName evidence="11">Chromo domain-containing protein</fullName>
    </recommendedName>
</protein>
<dbReference type="GO" id="GO:0046872">
    <property type="term" value="F:metal ion binding"/>
    <property type="evidence" value="ECO:0007669"/>
    <property type="project" value="UniProtKB-KW"/>
</dbReference>
<dbReference type="FunFam" id="1.10.150.20:FF:000030">
    <property type="entry name" value="Flap endonuclease GEN-like 1"/>
    <property type="match status" value="1"/>
</dbReference>
<keyword evidence="6" id="KW-0378">Hydrolase</keyword>
<evidence type="ECO:0000313" key="12">
    <source>
        <dbReference type="EMBL" id="CAH9111287.1"/>
    </source>
</evidence>
<evidence type="ECO:0000313" key="13">
    <source>
        <dbReference type="Proteomes" id="UP001152484"/>
    </source>
</evidence>
<dbReference type="Gene3D" id="1.10.150.20">
    <property type="entry name" value="5' to 3' exonuclease, C-terminal subdomain"/>
    <property type="match status" value="1"/>
</dbReference>
<dbReference type="CDD" id="cd09869">
    <property type="entry name" value="PIN_GEN1"/>
    <property type="match status" value="1"/>
</dbReference>
<dbReference type="Pfam" id="PF00752">
    <property type="entry name" value="XPG_N"/>
    <property type="match status" value="1"/>
</dbReference>
<dbReference type="SMART" id="SM00484">
    <property type="entry name" value="XPGI"/>
    <property type="match status" value="1"/>
</dbReference>
<dbReference type="GO" id="GO:0009650">
    <property type="term" value="P:UV protection"/>
    <property type="evidence" value="ECO:0007669"/>
    <property type="project" value="UniProtKB-ARBA"/>
</dbReference>
<name>A0A9P0ZQJ3_CUSEU</name>
<evidence type="ECO:0000256" key="2">
    <source>
        <dbReference type="ARBA" id="ARBA00022722"/>
    </source>
</evidence>
<evidence type="ECO:0000256" key="6">
    <source>
        <dbReference type="ARBA" id="ARBA00022801"/>
    </source>
</evidence>
<dbReference type="InterPro" id="IPR029060">
    <property type="entry name" value="PIN-like_dom_sf"/>
</dbReference>
<dbReference type="PROSITE" id="PS50013">
    <property type="entry name" value="CHROMO_2"/>
    <property type="match status" value="1"/>
</dbReference>
<accession>A0A9P0ZQJ3</accession>
<dbReference type="InterPro" id="IPR006085">
    <property type="entry name" value="XPG_DNA_repair_N"/>
</dbReference>
<keyword evidence="3" id="KW-0479">Metal-binding</keyword>
<evidence type="ECO:0000256" key="4">
    <source>
        <dbReference type="ARBA" id="ARBA00022759"/>
    </source>
</evidence>
<dbReference type="InterPro" id="IPR016197">
    <property type="entry name" value="Chromo-like_dom_sf"/>
</dbReference>
<comment type="caution">
    <text evidence="12">The sequence shown here is derived from an EMBL/GenBank/DDBJ whole genome shotgun (WGS) entry which is preliminary data.</text>
</comment>
<dbReference type="EMBL" id="CAMAPE010000054">
    <property type="protein sequence ID" value="CAH9111287.1"/>
    <property type="molecule type" value="Genomic_DNA"/>
</dbReference>
<sequence length="591" mass="66159">MGVKNLWDILDSCKKTLPLHHLQNKRVCIDLSCWMVQLLKVNISYCTLKEKVYLRGLFHRLRALIALNCTVIFVTDGAIPAIKSATYRQRLKEDPSLQILTSIKRNRRSAFSRVIKEAKVLGKALGISCLDGIEEAEAQCALLNSESLCDGCFTSDSDAFLFGARTVYRDICLGEGGYVVCYEMDDIERKLGFGRKSLITLGVILGGDYSQGVHGLGRESACQIVKSLGDTAVLQRISSEGLLPFLKKTKNTRRHIKAVHSDDKENFPVDKGGPEGSGCDLQRDNEVLQVINAYLEPRCHSVDSEVVQSVLALNPFDRSQLQQICAKYFEWPPEKTDEYILPKIAEREFRRFSNLRSASSKVGLWVSLDKMPIKCHIIKERKAQGRHLFEVSWEGVQGLEKSIVPADLVQSACPEKVMEFQERRAQRKKPKNQKPRRRKVENITPSSNELNSKLQALLLELDQENTTVLNRITMSNPTDVTDDNLQLNTMSARLGSSENEVTDLSSPSPPRRFFSCGTQVSLVEDIDDVGGNATEVIDLLTPPPRGIVMGKCQNEDDGIIVLLSDSETDMFSPDHIKKGIQLTRSCITSIR</sequence>
<dbReference type="InterPro" id="IPR057340">
    <property type="entry name" value="Chromo_SEND1"/>
</dbReference>
<dbReference type="Proteomes" id="UP001152484">
    <property type="component" value="Unassembled WGS sequence"/>
</dbReference>